<evidence type="ECO:0000256" key="9">
    <source>
        <dbReference type="NCBIfam" id="TIGR01400"/>
    </source>
</evidence>
<sequence>MIALDQIAESLIPYLWAFLRIAALWMAMPVFGSGVLAGRIRLVLAVACTVVIAPLMPPLDLPAVWGAAWWLAVLQEIALGVLMAFTLALVFEMVRLSAEIIGLGMGLGFAQMTDPLNGSSAPVLGQYFSILAILLFLAGGGHIQIIQWISLSLIHQPPGLLMLEMGQIFAPVAWAALVFAGALQIALPAIIALLLVNLAFGVISRAAPALNLFAIGFPASLMLGLVLVLLSLPALQRLFTSAITDAFLRLSQTYG</sequence>
<keyword evidence="12" id="KW-1185">Reference proteome</keyword>
<reference evidence="11 12" key="1">
    <citation type="submission" date="2013-04" db="EMBL/GenBank/DDBJ databases">
        <title>Oceanococcus atlanticus 22II-S10r2 Genome Sequencing.</title>
        <authorList>
            <person name="Lai Q."/>
            <person name="Li G."/>
            <person name="Shao Z."/>
        </authorList>
    </citation>
    <scope>NUCLEOTIDE SEQUENCE [LARGE SCALE GENOMIC DNA]</scope>
    <source>
        <strain evidence="11 12">22II-S10r2</strain>
    </source>
</reference>
<comment type="caution">
    <text evidence="11">The sequence shown here is derived from an EMBL/GenBank/DDBJ whole genome shotgun (WGS) entry which is preliminary data.</text>
</comment>
<evidence type="ECO:0000256" key="5">
    <source>
        <dbReference type="ARBA" id="ARBA00022692"/>
    </source>
</evidence>
<evidence type="ECO:0000256" key="8">
    <source>
        <dbReference type="ARBA" id="ARBA00023143"/>
    </source>
</evidence>
<comment type="subcellular location">
    <subcellularLocation>
        <location evidence="10">Cell membrane</location>
        <topology evidence="10">Multi-pass membrane protein</topology>
    </subcellularLocation>
    <subcellularLocation>
        <location evidence="10">Bacterial flagellum basal body</location>
    </subcellularLocation>
</comment>
<organism evidence="11 12">
    <name type="scientific">Oceanococcus atlanticus</name>
    <dbReference type="NCBI Taxonomy" id="1317117"/>
    <lineage>
        <taxon>Bacteria</taxon>
        <taxon>Pseudomonadati</taxon>
        <taxon>Pseudomonadota</taxon>
        <taxon>Gammaproteobacteria</taxon>
        <taxon>Chromatiales</taxon>
        <taxon>Oceanococcaceae</taxon>
        <taxon>Oceanococcus</taxon>
    </lineage>
</organism>
<feature type="transmembrane region" description="Helical" evidence="10">
    <location>
        <begin position="68"/>
        <end position="89"/>
    </location>
</feature>
<keyword evidence="11" id="KW-0966">Cell projection</keyword>
<dbReference type="RefSeq" id="WP_158522997.1">
    <property type="nucleotide sequence ID" value="NZ_AQQV01000001.1"/>
</dbReference>
<evidence type="ECO:0000313" key="12">
    <source>
        <dbReference type="Proteomes" id="UP000192342"/>
    </source>
</evidence>
<keyword evidence="8 10" id="KW-0975">Bacterial flagellum</keyword>
<dbReference type="PRINTS" id="PR00953">
    <property type="entry name" value="TYPE3IMRPROT"/>
</dbReference>
<keyword evidence="7 10" id="KW-0472">Membrane</keyword>
<keyword evidence="5 10" id="KW-0812">Transmembrane</keyword>
<proteinExistence type="inferred from homology"/>
<evidence type="ECO:0000313" key="11">
    <source>
        <dbReference type="EMBL" id="ORE88618.1"/>
    </source>
</evidence>
<evidence type="ECO:0000256" key="10">
    <source>
        <dbReference type="RuleBase" id="RU362071"/>
    </source>
</evidence>
<dbReference type="PANTHER" id="PTHR30065:SF8">
    <property type="entry name" value="FLAGELLAR BIOSYNTHETIC PROTEIN FLIR"/>
    <property type="match status" value="1"/>
</dbReference>
<keyword evidence="11" id="KW-0282">Flagellum</keyword>
<keyword evidence="11" id="KW-0969">Cilium</keyword>
<dbReference type="AlphaFoldDB" id="A0A1Y1SGA4"/>
<dbReference type="InterPro" id="IPR002010">
    <property type="entry name" value="T3SS_IM_R"/>
</dbReference>
<feature type="transmembrane region" description="Helical" evidence="10">
    <location>
        <begin position="12"/>
        <end position="31"/>
    </location>
</feature>
<dbReference type="Pfam" id="PF01311">
    <property type="entry name" value="Bac_export_1"/>
    <property type="match status" value="1"/>
</dbReference>
<keyword evidence="6 10" id="KW-1133">Transmembrane helix</keyword>
<dbReference type="GO" id="GO:0005886">
    <property type="term" value="C:plasma membrane"/>
    <property type="evidence" value="ECO:0007669"/>
    <property type="project" value="UniProtKB-SubCell"/>
</dbReference>
<keyword evidence="4 10" id="KW-1003">Cell membrane</keyword>
<dbReference type="PANTHER" id="PTHR30065">
    <property type="entry name" value="FLAGELLAR BIOSYNTHETIC PROTEIN FLIR"/>
    <property type="match status" value="1"/>
</dbReference>
<dbReference type="GO" id="GO:0044780">
    <property type="term" value="P:bacterial-type flagellum assembly"/>
    <property type="evidence" value="ECO:0007669"/>
    <property type="project" value="UniProtKB-UniRule"/>
</dbReference>
<gene>
    <name evidence="11" type="ORF">ATO7_02045</name>
</gene>
<comment type="function">
    <text evidence="1 10">Role in flagellar biosynthesis.</text>
</comment>
<dbReference type="Proteomes" id="UP000192342">
    <property type="component" value="Unassembled WGS sequence"/>
</dbReference>
<evidence type="ECO:0000256" key="4">
    <source>
        <dbReference type="ARBA" id="ARBA00022475"/>
    </source>
</evidence>
<evidence type="ECO:0000256" key="1">
    <source>
        <dbReference type="ARBA" id="ARBA00002578"/>
    </source>
</evidence>
<dbReference type="GO" id="GO:0009425">
    <property type="term" value="C:bacterial-type flagellum basal body"/>
    <property type="evidence" value="ECO:0007669"/>
    <property type="project" value="UniProtKB-SubCell"/>
</dbReference>
<dbReference type="InterPro" id="IPR006303">
    <property type="entry name" value="FliR"/>
</dbReference>
<dbReference type="STRING" id="1317117.ATO7_02045"/>
<name>A0A1Y1SGA4_9GAMM</name>
<evidence type="ECO:0000256" key="6">
    <source>
        <dbReference type="ARBA" id="ARBA00022989"/>
    </source>
</evidence>
<evidence type="ECO:0000256" key="7">
    <source>
        <dbReference type="ARBA" id="ARBA00023136"/>
    </source>
</evidence>
<accession>A0A1Y1SGA4</accession>
<dbReference type="NCBIfam" id="TIGR01400">
    <property type="entry name" value="fliR"/>
    <property type="match status" value="1"/>
</dbReference>
<comment type="similarity">
    <text evidence="2 10">Belongs to the FliR/MopE/SpaR family.</text>
</comment>
<evidence type="ECO:0000256" key="2">
    <source>
        <dbReference type="ARBA" id="ARBA00009772"/>
    </source>
</evidence>
<feature type="transmembrane region" description="Helical" evidence="10">
    <location>
        <begin position="125"/>
        <end position="151"/>
    </location>
</feature>
<feature type="transmembrane region" description="Helical" evidence="10">
    <location>
        <begin position="172"/>
        <end position="200"/>
    </location>
</feature>
<dbReference type="OrthoDB" id="9797790at2"/>
<dbReference type="GO" id="GO:0006605">
    <property type="term" value="P:protein targeting"/>
    <property type="evidence" value="ECO:0007669"/>
    <property type="project" value="UniProtKB-UniRule"/>
</dbReference>
<protein>
    <recommendedName>
        <fullName evidence="3 9">Flagellar biosynthetic protein FliR</fullName>
    </recommendedName>
</protein>
<evidence type="ECO:0000256" key="3">
    <source>
        <dbReference type="ARBA" id="ARBA00021717"/>
    </source>
</evidence>
<feature type="transmembrane region" description="Helical" evidence="10">
    <location>
        <begin position="212"/>
        <end position="232"/>
    </location>
</feature>
<dbReference type="EMBL" id="AQQV01000001">
    <property type="protein sequence ID" value="ORE88618.1"/>
    <property type="molecule type" value="Genomic_DNA"/>
</dbReference>
<feature type="transmembrane region" description="Helical" evidence="10">
    <location>
        <begin position="38"/>
        <end position="56"/>
    </location>
</feature>